<dbReference type="CDD" id="cd04182">
    <property type="entry name" value="GT_2_like_f"/>
    <property type="match status" value="1"/>
</dbReference>
<proteinExistence type="predicted"/>
<evidence type="ECO:0000313" key="2">
    <source>
        <dbReference type="EMBL" id="UOQ50962.1"/>
    </source>
</evidence>
<accession>A0ABY4F2R8</accession>
<dbReference type="Pfam" id="PF12804">
    <property type="entry name" value="NTP_transf_3"/>
    <property type="match status" value="1"/>
</dbReference>
<keyword evidence="3" id="KW-1185">Reference proteome</keyword>
<dbReference type="PANTHER" id="PTHR43777">
    <property type="entry name" value="MOLYBDENUM COFACTOR CYTIDYLYLTRANSFERASE"/>
    <property type="match status" value="1"/>
</dbReference>
<dbReference type="SUPFAM" id="SSF53448">
    <property type="entry name" value="Nucleotide-diphospho-sugar transferases"/>
    <property type="match status" value="1"/>
</dbReference>
<dbReference type="Gene3D" id="3.90.550.10">
    <property type="entry name" value="Spore Coat Polysaccharide Biosynthesis Protein SpsA, Chain A"/>
    <property type="match status" value="1"/>
</dbReference>
<dbReference type="InterPro" id="IPR029044">
    <property type="entry name" value="Nucleotide-diphossugar_trans"/>
</dbReference>
<evidence type="ECO:0000313" key="3">
    <source>
        <dbReference type="Proteomes" id="UP000831785"/>
    </source>
</evidence>
<sequence length="209" mass="21737">MTSDNALILLAAGASTRLGRPKQLLPYLGQTLLRRAAETAVAAAQGAPVLVVTGALHAELLPELAGLPVQAVRCPQWERGMGASLKTGLLALETAGPLTTVTVLLCDQPHVTPELLGQLHATHAATSQPIVAAEYDGVRGVPVLFGGEVLPLLRTLPDAAGAAQLLRRHPELVAAVPFPPAAVDVDTQEQYQQLLATTAQLPSTPRLSS</sequence>
<dbReference type="Proteomes" id="UP000831785">
    <property type="component" value="Chromosome"/>
</dbReference>
<dbReference type="RefSeq" id="WP_244714047.1">
    <property type="nucleotide sequence ID" value="NZ_CP095049.1"/>
</dbReference>
<reference evidence="2 3" key="1">
    <citation type="submission" date="2022-04" db="EMBL/GenBank/DDBJ databases">
        <title>Hymenobacter sp. isolated from the air.</title>
        <authorList>
            <person name="Won M."/>
            <person name="Lee C.-M."/>
            <person name="Woen H.-Y."/>
            <person name="Kwon S.-W."/>
        </authorList>
    </citation>
    <scope>NUCLEOTIDE SEQUENCE [LARGE SCALE GENOMIC DNA]</scope>
    <source>
        <strain evidence="3">5116 S-27</strain>
    </source>
</reference>
<dbReference type="InterPro" id="IPR025877">
    <property type="entry name" value="MobA-like_NTP_Trfase"/>
</dbReference>
<protein>
    <submittedName>
        <fullName evidence="2">Nucleotidyltransferase family protein</fullName>
    </submittedName>
</protein>
<evidence type="ECO:0000259" key="1">
    <source>
        <dbReference type="Pfam" id="PF12804"/>
    </source>
</evidence>
<feature type="domain" description="MobA-like NTP transferase" evidence="1">
    <location>
        <begin position="8"/>
        <end position="170"/>
    </location>
</feature>
<organism evidence="2 3">
    <name type="scientific">Hymenobacter cellulosivorans</name>
    <dbReference type="NCBI Taxonomy" id="2932249"/>
    <lineage>
        <taxon>Bacteria</taxon>
        <taxon>Pseudomonadati</taxon>
        <taxon>Bacteroidota</taxon>
        <taxon>Cytophagia</taxon>
        <taxon>Cytophagales</taxon>
        <taxon>Hymenobacteraceae</taxon>
        <taxon>Hymenobacter</taxon>
    </lineage>
</organism>
<gene>
    <name evidence="2" type="ORF">MUN80_14470</name>
</gene>
<dbReference type="PANTHER" id="PTHR43777:SF1">
    <property type="entry name" value="MOLYBDENUM COFACTOR CYTIDYLYLTRANSFERASE"/>
    <property type="match status" value="1"/>
</dbReference>
<name>A0ABY4F2R8_9BACT</name>
<dbReference type="EMBL" id="CP095049">
    <property type="protein sequence ID" value="UOQ50962.1"/>
    <property type="molecule type" value="Genomic_DNA"/>
</dbReference>